<comment type="caution">
    <text evidence="1">The sequence shown here is derived from an EMBL/GenBank/DDBJ whole genome shotgun (WGS) entry which is preliminary data.</text>
</comment>
<keyword evidence="2" id="KW-1185">Reference proteome</keyword>
<sequence length="111" mass="12523">MIILSIIRDILHDAADSDHDIHRTITQWCASKEGQSIIRSSGLSNVSNLADSLAELSDEYRKTGRPLSRRQIITHVELNLADPEDESQLFRGFQNLSQKHTDQRALKVASK</sequence>
<protein>
    <submittedName>
        <fullName evidence="1">Uncharacterized protein</fullName>
    </submittedName>
</protein>
<name>A0ABT4XRI3_9RHOB</name>
<evidence type="ECO:0000313" key="2">
    <source>
        <dbReference type="Proteomes" id="UP001210720"/>
    </source>
</evidence>
<gene>
    <name evidence="1" type="ORF">PFY00_07515</name>
</gene>
<dbReference type="Proteomes" id="UP001210720">
    <property type="component" value="Unassembled WGS sequence"/>
</dbReference>
<reference evidence="1 2" key="1">
    <citation type="submission" date="2023-01" db="EMBL/GenBank/DDBJ databases">
        <title>Thalassococcus onchidii sp. nov., isolated from a marine invertebrate from the South China Sea.</title>
        <authorList>
            <person name="Xu S."/>
            <person name="Liu Z."/>
            <person name="Xu Y."/>
        </authorList>
    </citation>
    <scope>NUCLEOTIDE SEQUENCE [LARGE SCALE GENOMIC DNA]</scope>
    <source>
        <strain evidence="1 2">KCTC 32084</strain>
    </source>
</reference>
<dbReference type="RefSeq" id="WP_271431920.1">
    <property type="nucleotide sequence ID" value="NZ_JAQIOY010000002.1"/>
</dbReference>
<evidence type="ECO:0000313" key="1">
    <source>
        <dbReference type="EMBL" id="MDA7424567.1"/>
    </source>
</evidence>
<organism evidence="1 2">
    <name type="scientific">Thalassococcus lentus</name>
    <dbReference type="NCBI Taxonomy" id="1210524"/>
    <lineage>
        <taxon>Bacteria</taxon>
        <taxon>Pseudomonadati</taxon>
        <taxon>Pseudomonadota</taxon>
        <taxon>Alphaproteobacteria</taxon>
        <taxon>Rhodobacterales</taxon>
        <taxon>Roseobacteraceae</taxon>
        <taxon>Thalassococcus</taxon>
    </lineage>
</organism>
<accession>A0ABT4XRI3</accession>
<proteinExistence type="predicted"/>
<dbReference type="EMBL" id="JAQIOY010000002">
    <property type="protein sequence ID" value="MDA7424567.1"/>
    <property type="molecule type" value="Genomic_DNA"/>
</dbReference>